<evidence type="ECO:0000256" key="1">
    <source>
        <dbReference type="SAM" id="MobiDB-lite"/>
    </source>
</evidence>
<dbReference type="RefSeq" id="WP_394843429.1">
    <property type="nucleotide sequence ID" value="NZ_CP089982.1"/>
</dbReference>
<dbReference type="PROSITE" id="PS51257">
    <property type="entry name" value="PROKAR_LIPOPROTEIN"/>
    <property type="match status" value="1"/>
</dbReference>
<organism evidence="3 4">
    <name type="scientific">Pendulispora brunnea</name>
    <dbReference type="NCBI Taxonomy" id="2905690"/>
    <lineage>
        <taxon>Bacteria</taxon>
        <taxon>Pseudomonadati</taxon>
        <taxon>Myxococcota</taxon>
        <taxon>Myxococcia</taxon>
        <taxon>Myxococcales</taxon>
        <taxon>Sorangiineae</taxon>
        <taxon>Pendulisporaceae</taxon>
        <taxon>Pendulispora</taxon>
    </lineage>
</organism>
<sequence length="271" mass="28067">MHQSNKFAISIVFCVAAAACGSSPTPAPVSVASTATPIVEPQGVAPPAESGPAESSAATTTTTQAEVSSASGAAGSPLPTTCTPQGTRKACVPDADYAKKLCSAEYPDVALSLFSQGTPFTRAYMTRDVEGWNAGGGRTHRAKLQFDEEVLVVAHRKANANGIVLVAANGDTGSYDVLRWDGSCVSVMAEEITMTKAPKPKRAAIPWRRLEEPTKSTLLAAPKVKAGLDARDKACGGGDDGKCSKAEVAFTGAIADFVRTSKSLPEPTRRP</sequence>
<reference evidence="3 4" key="1">
    <citation type="submission" date="2021-12" db="EMBL/GenBank/DDBJ databases">
        <title>Discovery of the Pendulisporaceae a myxobacterial family with distinct sporulation behavior and unique specialized metabolism.</title>
        <authorList>
            <person name="Garcia R."/>
            <person name="Popoff A."/>
            <person name="Bader C.D."/>
            <person name="Loehr J."/>
            <person name="Walesch S."/>
            <person name="Walt C."/>
            <person name="Boldt J."/>
            <person name="Bunk B."/>
            <person name="Haeckl F.J.F.P.J."/>
            <person name="Gunesch A.P."/>
            <person name="Birkelbach J."/>
            <person name="Nuebel U."/>
            <person name="Pietschmann T."/>
            <person name="Bach T."/>
            <person name="Mueller R."/>
        </authorList>
    </citation>
    <scope>NUCLEOTIDE SEQUENCE [LARGE SCALE GENOMIC DNA]</scope>
    <source>
        <strain evidence="3 4">MSr12523</strain>
    </source>
</reference>
<evidence type="ECO:0000313" key="4">
    <source>
        <dbReference type="Proteomes" id="UP001379533"/>
    </source>
</evidence>
<evidence type="ECO:0008006" key="5">
    <source>
        <dbReference type="Google" id="ProtNLM"/>
    </source>
</evidence>
<protein>
    <recommendedName>
        <fullName evidence="5">Lipoprotein</fullName>
    </recommendedName>
</protein>
<feature type="compositionally biased region" description="Low complexity" evidence="1">
    <location>
        <begin position="45"/>
        <end position="76"/>
    </location>
</feature>
<keyword evidence="4" id="KW-1185">Reference proteome</keyword>
<feature type="region of interest" description="Disordered" evidence="1">
    <location>
        <begin position="40"/>
        <end position="89"/>
    </location>
</feature>
<feature type="signal peptide" evidence="2">
    <location>
        <begin position="1"/>
        <end position="27"/>
    </location>
</feature>
<feature type="chain" id="PRO_5046567495" description="Lipoprotein" evidence="2">
    <location>
        <begin position="28"/>
        <end position="271"/>
    </location>
</feature>
<proteinExistence type="predicted"/>
<name>A0ABZ2K7M0_9BACT</name>
<gene>
    <name evidence="3" type="ORF">LZC95_41075</name>
</gene>
<keyword evidence="2" id="KW-0732">Signal</keyword>
<dbReference type="EMBL" id="CP089982">
    <property type="protein sequence ID" value="WXA92829.1"/>
    <property type="molecule type" value="Genomic_DNA"/>
</dbReference>
<accession>A0ABZ2K7M0</accession>
<evidence type="ECO:0000313" key="3">
    <source>
        <dbReference type="EMBL" id="WXA92829.1"/>
    </source>
</evidence>
<evidence type="ECO:0000256" key="2">
    <source>
        <dbReference type="SAM" id="SignalP"/>
    </source>
</evidence>
<dbReference type="Proteomes" id="UP001379533">
    <property type="component" value="Chromosome"/>
</dbReference>